<dbReference type="Proteomes" id="UP001341281">
    <property type="component" value="Chromosome 07"/>
</dbReference>
<dbReference type="Pfam" id="PF20431">
    <property type="entry name" value="E_motif"/>
    <property type="match status" value="1"/>
</dbReference>
<dbReference type="InterPro" id="IPR046960">
    <property type="entry name" value="PPR_At4g14850-like_plant"/>
</dbReference>
<dbReference type="InterPro" id="IPR046848">
    <property type="entry name" value="E_motif"/>
</dbReference>
<accession>A0AAQ3X4C4</accession>
<evidence type="ECO:0000313" key="5">
    <source>
        <dbReference type="Proteomes" id="UP001341281"/>
    </source>
</evidence>
<protein>
    <recommendedName>
        <fullName evidence="6">Pentatricopeptide repeat-containing protein</fullName>
    </recommendedName>
</protein>
<dbReference type="Pfam" id="PF13041">
    <property type="entry name" value="PPR_2"/>
    <property type="match status" value="2"/>
</dbReference>
<feature type="repeat" description="PPR" evidence="3">
    <location>
        <begin position="72"/>
        <end position="106"/>
    </location>
</feature>
<organism evidence="4 5">
    <name type="scientific">Paspalum notatum var. saurae</name>
    <dbReference type="NCBI Taxonomy" id="547442"/>
    <lineage>
        <taxon>Eukaryota</taxon>
        <taxon>Viridiplantae</taxon>
        <taxon>Streptophyta</taxon>
        <taxon>Embryophyta</taxon>
        <taxon>Tracheophyta</taxon>
        <taxon>Spermatophyta</taxon>
        <taxon>Magnoliopsida</taxon>
        <taxon>Liliopsida</taxon>
        <taxon>Poales</taxon>
        <taxon>Poaceae</taxon>
        <taxon>PACMAD clade</taxon>
        <taxon>Panicoideae</taxon>
        <taxon>Andropogonodae</taxon>
        <taxon>Paspaleae</taxon>
        <taxon>Paspalinae</taxon>
        <taxon>Paspalum</taxon>
    </lineage>
</organism>
<dbReference type="InterPro" id="IPR002885">
    <property type="entry name" value="PPR_rpt"/>
</dbReference>
<evidence type="ECO:0000256" key="1">
    <source>
        <dbReference type="ARBA" id="ARBA00022737"/>
    </source>
</evidence>
<sequence length="729" mass="80184">MLRRAAPSVALWRPAPLATHAGRDLRARLPQRPLSFSSPAAADRDAGAHNAAQLGFALGHARNMFDGTTRRAAFSYNAVVSGHARRGSVHDALEAAAWMHRSGLPLTEATFASVLGACARERLLCTGQQAHGQVVKSGCEGFAVVGASLVDMYSSCFDLRATRTLFESLHPKNDLLWSPMVVALVRFGLLGEAVDLLQLTPVPRDVYAWTAVISAYAKGADQCCGKALELFVKLLADDGVMPNEYAYDSVLRACVRLGALDFGQSVHGCLIRSGFQSEQLITSALVDLYCSSDALDDALLVYNGLDRPSLITSNTLIAGLISIGRTEDAKVVFSQMPEQDSGSYNLMIKAYAMEGKFEDCQMMFEKMPRRNMVSFNSMMSVLLKNRRLEEGLKLFEQIKDERDTITWNSMISGYIQNDQPSEALKLFVGMCRLSIECSPSTFSALLHACAAIGTLEQGRMVHAHLCKNSFDSNGHVGTALADMYFKCGCVIDARSAFGDISSPNVASWTSLISGLAQNGHWLEALLQFARMLRHHVSPNEITFLGLLMASARAGLVNKGMKIFYSMENYGIAPTVEHYTCAVDLLGRTGLTREAEKFISKMPVPADGLIWGALLTACWYSMDLEMGEKVAQRLFCMGTKHRSAYVAMSNIYAKLGKWEDVVKVRTRLRNLNVKKEPGCSWIEIMDTVHVFLVDDQNHPERDKIYLTLEGLVSHISLHSEPDDMVIQSLN</sequence>
<dbReference type="EMBL" id="CP144751">
    <property type="protein sequence ID" value="WVZ85062.1"/>
    <property type="molecule type" value="Genomic_DNA"/>
</dbReference>
<dbReference type="NCBIfam" id="TIGR00756">
    <property type="entry name" value="PPR"/>
    <property type="match status" value="4"/>
</dbReference>
<feature type="repeat" description="PPR" evidence="3">
    <location>
        <begin position="205"/>
        <end position="242"/>
    </location>
</feature>
<evidence type="ECO:0000256" key="2">
    <source>
        <dbReference type="ARBA" id="ARBA00022946"/>
    </source>
</evidence>
<dbReference type="Pfam" id="PF01535">
    <property type="entry name" value="PPR"/>
    <property type="match status" value="5"/>
</dbReference>
<name>A0AAQ3X4C4_PASNO</name>
<feature type="repeat" description="PPR" evidence="3">
    <location>
        <begin position="539"/>
        <end position="573"/>
    </location>
</feature>
<feature type="repeat" description="PPR" evidence="3">
    <location>
        <begin position="403"/>
        <end position="437"/>
    </location>
</feature>
<dbReference type="FunFam" id="1.25.40.10:FF:000090">
    <property type="entry name" value="Pentatricopeptide repeat-containing protein, chloroplastic"/>
    <property type="match status" value="1"/>
</dbReference>
<evidence type="ECO:0000313" key="4">
    <source>
        <dbReference type="EMBL" id="WVZ85062.1"/>
    </source>
</evidence>
<feature type="repeat" description="PPR" evidence="3">
    <location>
        <begin position="504"/>
        <end position="538"/>
    </location>
</feature>
<keyword evidence="1" id="KW-0677">Repeat</keyword>
<dbReference type="FunFam" id="1.25.40.10:FF:001215">
    <property type="entry name" value="Pentatricopeptide repeat-containing protein"/>
    <property type="match status" value="1"/>
</dbReference>
<dbReference type="InterPro" id="IPR011990">
    <property type="entry name" value="TPR-like_helical_dom_sf"/>
</dbReference>
<dbReference type="PANTHER" id="PTHR47926:SF347">
    <property type="entry name" value="PENTATRICOPEPTIDE REPEAT-CONTAINING PROTEIN"/>
    <property type="match status" value="1"/>
</dbReference>
<evidence type="ECO:0000256" key="3">
    <source>
        <dbReference type="PROSITE-ProRule" id="PRU00708"/>
    </source>
</evidence>
<feature type="repeat" description="PPR" evidence="3">
    <location>
        <begin position="340"/>
        <end position="374"/>
    </location>
</feature>
<dbReference type="AlphaFoldDB" id="A0AAQ3X4C4"/>
<dbReference type="Gene3D" id="1.25.40.10">
    <property type="entry name" value="Tetratricopeptide repeat domain"/>
    <property type="match status" value="4"/>
</dbReference>
<keyword evidence="5" id="KW-1185">Reference proteome</keyword>
<keyword evidence="2" id="KW-0809">Transit peptide</keyword>
<reference evidence="4 5" key="1">
    <citation type="submission" date="2024-02" db="EMBL/GenBank/DDBJ databases">
        <title>High-quality chromosome-scale genome assembly of Pensacola bahiagrass (Paspalum notatum Flugge var. saurae).</title>
        <authorList>
            <person name="Vega J.M."/>
            <person name="Podio M."/>
            <person name="Orjuela J."/>
            <person name="Siena L.A."/>
            <person name="Pessino S.C."/>
            <person name="Combes M.C."/>
            <person name="Mariac C."/>
            <person name="Albertini E."/>
            <person name="Pupilli F."/>
            <person name="Ortiz J.P.A."/>
            <person name="Leblanc O."/>
        </authorList>
    </citation>
    <scope>NUCLEOTIDE SEQUENCE [LARGE SCALE GENOMIC DNA]</scope>
    <source>
        <strain evidence="4">R1</strain>
        <tissue evidence="4">Leaf</tissue>
    </source>
</reference>
<proteinExistence type="predicted"/>
<dbReference type="PANTHER" id="PTHR47926">
    <property type="entry name" value="PENTATRICOPEPTIDE REPEAT-CONTAINING PROTEIN"/>
    <property type="match status" value="1"/>
</dbReference>
<dbReference type="PROSITE" id="PS51375">
    <property type="entry name" value="PPR"/>
    <property type="match status" value="6"/>
</dbReference>
<evidence type="ECO:0008006" key="6">
    <source>
        <dbReference type="Google" id="ProtNLM"/>
    </source>
</evidence>
<gene>
    <name evidence="4" type="ORF">U9M48_032024</name>
</gene>
<dbReference type="GO" id="GO:0009451">
    <property type="term" value="P:RNA modification"/>
    <property type="evidence" value="ECO:0007669"/>
    <property type="project" value="InterPro"/>
</dbReference>
<dbReference type="GO" id="GO:0003723">
    <property type="term" value="F:RNA binding"/>
    <property type="evidence" value="ECO:0007669"/>
    <property type="project" value="InterPro"/>
</dbReference>